<accession>A0A1B2RWE0</accession>
<dbReference type="PANTHER" id="PTHR31744">
    <property type="entry name" value="PROTEIN CUP-SHAPED COTYLEDON 2-RELATED"/>
    <property type="match status" value="1"/>
</dbReference>
<keyword evidence="4" id="KW-0539">Nucleus</keyword>
<dbReference type="InterPro" id="IPR036093">
    <property type="entry name" value="NAC_dom_sf"/>
</dbReference>
<evidence type="ECO:0000256" key="4">
    <source>
        <dbReference type="ARBA" id="ARBA00023242"/>
    </source>
</evidence>
<organism evidence="7">
    <name type="scientific">Haloxylon ammodendron</name>
    <dbReference type="NCBI Taxonomy" id="151230"/>
    <lineage>
        <taxon>Eukaryota</taxon>
        <taxon>Viridiplantae</taxon>
        <taxon>Streptophyta</taxon>
        <taxon>Embryophyta</taxon>
        <taxon>Tracheophyta</taxon>
        <taxon>Spermatophyta</taxon>
        <taxon>Magnoliopsida</taxon>
        <taxon>eudicotyledons</taxon>
        <taxon>Gunneridae</taxon>
        <taxon>Pentapetalae</taxon>
        <taxon>Caryophyllales</taxon>
        <taxon>Chenopodiaceae</taxon>
        <taxon>Salsoloideae</taxon>
        <taxon>Salsoleae</taxon>
        <taxon>Haloxylon</taxon>
    </lineage>
</organism>
<dbReference type="Pfam" id="PF02365">
    <property type="entry name" value="NAM"/>
    <property type="match status" value="1"/>
</dbReference>
<keyword evidence="1" id="KW-0805">Transcription regulation</keyword>
<feature type="compositionally biased region" description="Polar residues" evidence="5">
    <location>
        <begin position="282"/>
        <end position="292"/>
    </location>
</feature>
<evidence type="ECO:0000313" key="7">
    <source>
        <dbReference type="EMBL" id="AOC59214.1"/>
    </source>
</evidence>
<keyword evidence="2" id="KW-0238">DNA-binding</keyword>
<dbReference type="InterPro" id="IPR003441">
    <property type="entry name" value="NAC-dom"/>
</dbReference>
<keyword evidence="3" id="KW-0804">Transcription</keyword>
<evidence type="ECO:0000256" key="1">
    <source>
        <dbReference type="ARBA" id="ARBA00023015"/>
    </source>
</evidence>
<dbReference type="Gene3D" id="2.170.150.80">
    <property type="entry name" value="NAC domain"/>
    <property type="match status" value="1"/>
</dbReference>
<dbReference type="GO" id="GO:0006355">
    <property type="term" value="P:regulation of DNA-templated transcription"/>
    <property type="evidence" value="ECO:0007669"/>
    <property type="project" value="InterPro"/>
</dbReference>
<dbReference type="AlphaFoldDB" id="A0A1B2RWE0"/>
<evidence type="ECO:0000256" key="3">
    <source>
        <dbReference type="ARBA" id="ARBA00023163"/>
    </source>
</evidence>
<reference evidence="7" key="1">
    <citation type="submission" date="2016-02" db="EMBL/GenBank/DDBJ databases">
        <authorList>
            <person name="Wen L."/>
            <person name="He K."/>
            <person name="Yang H."/>
        </authorList>
    </citation>
    <scope>NUCLEOTIDE SEQUENCE</scope>
</reference>
<dbReference type="SUPFAM" id="SSF101941">
    <property type="entry name" value="NAC domain"/>
    <property type="match status" value="1"/>
</dbReference>
<proteinExistence type="evidence at transcript level"/>
<dbReference type="PROSITE" id="PS51005">
    <property type="entry name" value="NAC"/>
    <property type="match status" value="1"/>
</dbReference>
<name>A0A1B2RWE0_9CARY</name>
<dbReference type="GO" id="GO:0003677">
    <property type="term" value="F:DNA binding"/>
    <property type="evidence" value="ECO:0007669"/>
    <property type="project" value="UniProtKB-KW"/>
</dbReference>
<sequence length="292" mass="32205">MESGKMTVAKNGGVLRLPPGFRFHPTDEELVVQYLRRKVFACPLPAHVIRDVDVCKSDPWDLPGDKGQERYFFSTREAKYPNGNRSNRATVSGYWKATGKDKAVVAGAKTNPLVVGMKKTLVFYRGKPPHGSRTDWIMHEYRLADATNQPPINPQSVNSPLKKTLIQKTGEATAADWVLCRIFLKKRNNAATQNEPEDEEGVVIEEHDNIVGDTKPGKPIFYDFMSRGNNTGVVATTDLNLPAPCSSSGSSSVTDINIGDDNSHHHHDAANDASSEERDDGNSSCNSIRKKL</sequence>
<protein>
    <submittedName>
        <fullName evidence="7">NAC transcription factor 38</fullName>
    </submittedName>
</protein>
<feature type="region of interest" description="Disordered" evidence="5">
    <location>
        <begin position="240"/>
        <end position="292"/>
    </location>
</feature>
<feature type="domain" description="NAC" evidence="6">
    <location>
        <begin position="17"/>
        <end position="185"/>
    </location>
</feature>
<evidence type="ECO:0000256" key="5">
    <source>
        <dbReference type="SAM" id="MobiDB-lite"/>
    </source>
</evidence>
<dbReference type="PANTHER" id="PTHR31744:SF93">
    <property type="entry name" value="NAC DOMAIN-CONTAINING PROTEIN"/>
    <property type="match status" value="1"/>
</dbReference>
<evidence type="ECO:0000259" key="6">
    <source>
        <dbReference type="PROSITE" id="PS51005"/>
    </source>
</evidence>
<dbReference type="EMBL" id="KU845322">
    <property type="protein sequence ID" value="AOC59214.1"/>
    <property type="molecule type" value="mRNA"/>
</dbReference>
<evidence type="ECO:0000256" key="2">
    <source>
        <dbReference type="ARBA" id="ARBA00023125"/>
    </source>
</evidence>